<gene>
    <name evidence="2" type="ORF">C8F04DRAFT_1400833</name>
</gene>
<dbReference type="AlphaFoldDB" id="A0AAD6SE28"/>
<dbReference type="EMBL" id="JARJCM010000160">
    <property type="protein sequence ID" value="KAJ7025031.1"/>
    <property type="molecule type" value="Genomic_DNA"/>
</dbReference>
<reference evidence="2" key="1">
    <citation type="submission" date="2023-03" db="EMBL/GenBank/DDBJ databases">
        <title>Massive genome expansion in bonnet fungi (Mycena s.s.) driven by repeated elements and novel gene families across ecological guilds.</title>
        <authorList>
            <consortium name="Lawrence Berkeley National Laboratory"/>
            <person name="Harder C.B."/>
            <person name="Miyauchi S."/>
            <person name="Viragh M."/>
            <person name="Kuo A."/>
            <person name="Thoen E."/>
            <person name="Andreopoulos B."/>
            <person name="Lu D."/>
            <person name="Skrede I."/>
            <person name="Drula E."/>
            <person name="Henrissat B."/>
            <person name="Morin E."/>
            <person name="Kohler A."/>
            <person name="Barry K."/>
            <person name="LaButti K."/>
            <person name="Morin E."/>
            <person name="Salamov A."/>
            <person name="Lipzen A."/>
            <person name="Mereny Z."/>
            <person name="Hegedus B."/>
            <person name="Baldrian P."/>
            <person name="Stursova M."/>
            <person name="Weitz H."/>
            <person name="Taylor A."/>
            <person name="Grigoriev I.V."/>
            <person name="Nagy L.G."/>
            <person name="Martin F."/>
            <person name="Kauserud H."/>
        </authorList>
    </citation>
    <scope>NUCLEOTIDE SEQUENCE</scope>
    <source>
        <strain evidence="2">CBHHK200</strain>
    </source>
</reference>
<comment type="caution">
    <text evidence="2">The sequence shown here is derived from an EMBL/GenBank/DDBJ whole genome shotgun (WGS) entry which is preliminary data.</text>
</comment>
<dbReference type="Proteomes" id="UP001218188">
    <property type="component" value="Unassembled WGS sequence"/>
</dbReference>
<protein>
    <submittedName>
        <fullName evidence="2">Uncharacterized protein</fullName>
    </submittedName>
</protein>
<organism evidence="2 3">
    <name type="scientific">Mycena alexandri</name>
    <dbReference type="NCBI Taxonomy" id="1745969"/>
    <lineage>
        <taxon>Eukaryota</taxon>
        <taxon>Fungi</taxon>
        <taxon>Dikarya</taxon>
        <taxon>Basidiomycota</taxon>
        <taxon>Agaricomycotina</taxon>
        <taxon>Agaricomycetes</taxon>
        <taxon>Agaricomycetidae</taxon>
        <taxon>Agaricales</taxon>
        <taxon>Marasmiineae</taxon>
        <taxon>Mycenaceae</taxon>
        <taxon>Mycena</taxon>
    </lineage>
</organism>
<evidence type="ECO:0000313" key="2">
    <source>
        <dbReference type="EMBL" id="KAJ7025031.1"/>
    </source>
</evidence>
<evidence type="ECO:0000313" key="3">
    <source>
        <dbReference type="Proteomes" id="UP001218188"/>
    </source>
</evidence>
<proteinExistence type="predicted"/>
<sequence>MSSTTTTTTTTTTSKRTSYTRPSSALATSTSAPNTTSNSMAIPTGNSTATPTSLPPTSTTIFAMDRPAARVRFDASCILIPESSLLFAGGGSKRPRMVTKSYSLPLWKKQKRGEHMEDGEESAHVVLKVALPRLSISLWDRVRVRVCVEAHLLIPYLLVPNERTSLIIARRGDAVAIYP</sequence>
<accession>A0AAD6SE28</accession>
<name>A0AAD6SE28_9AGAR</name>
<evidence type="ECO:0000256" key="1">
    <source>
        <dbReference type="SAM" id="MobiDB-lite"/>
    </source>
</evidence>
<feature type="region of interest" description="Disordered" evidence="1">
    <location>
        <begin position="1"/>
        <end position="57"/>
    </location>
</feature>
<keyword evidence="3" id="KW-1185">Reference proteome</keyword>